<evidence type="ECO:0000256" key="1">
    <source>
        <dbReference type="SAM" id="SignalP"/>
    </source>
</evidence>
<feature type="signal peptide" evidence="1">
    <location>
        <begin position="1"/>
        <end position="18"/>
    </location>
</feature>
<name>A0AAX4I0X3_9PEZI</name>
<protein>
    <submittedName>
        <fullName evidence="2">Uncharacterized protein</fullName>
    </submittedName>
</protein>
<evidence type="ECO:0000313" key="3">
    <source>
        <dbReference type="Proteomes" id="UP001322277"/>
    </source>
</evidence>
<dbReference type="EMBL" id="CP137305">
    <property type="protein sequence ID" value="WQF76721.1"/>
    <property type="molecule type" value="Genomic_DNA"/>
</dbReference>
<gene>
    <name evidence="2" type="ORF">CDEST_01735</name>
</gene>
<dbReference type="GeneID" id="87938238"/>
<organism evidence="2 3">
    <name type="scientific">Colletotrichum destructivum</name>
    <dbReference type="NCBI Taxonomy" id="34406"/>
    <lineage>
        <taxon>Eukaryota</taxon>
        <taxon>Fungi</taxon>
        <taxon>Dikarya</taxon>
        <taxon>Ascomycota</taxon>
        <taxon>Pezizomycotina</taxon>
        <taxon>Sordariomycetes</taxon>
        <taxon>Hypocreomycetidae</taxon>
        <taxon>Glomerellales</taxon>
        <taxon>Glomerellaceae</taxon>
        <taxon>Colletotrichum</taxon>
        <taxon>Colletotrichum destructivum species complex</taxon>
    </lineage>
</organism>
<keyword evidence="3" id="KW-1185">Reference proteome</keyword>
<dbReference type="KEGG" id="cdet:87938238"/>
<dbReference type="RefSeq" id="XP_062773945.1">
    <property type="nucleotide sequence ID" value="XM_062917894.1"/>
</dbReference>
<keyword evidence="1" id="KW-0732">Signal</keyword>
<dbReference type="Proteomes" id="UP001322277">
    <property type="component" value="Chromosome 1"/>
</dbReference>
<reference evidence="3" key="1">
    <citation type="journal article" date="2023" name="bioRxiv">
        <title>Complete genome of the Medicago anthracnose fungus, Colletotrichum destructivum, reveals a mini-chromosome-like region within a core chromosome.</title>
        <authorList>
            <person name="Lapalu N."/>
            <person name="Simon A."/>
            <person name="Lu A."/>
            <person name="Plaumann P.-L."/>
            <person name="Amselem J."/>
            <person name="Pigne S."/>
            <person name="Auger A."/>
            <person name="Koch C."/>
            <person name="Dallery J.-F."/>
            <person name="O'Connell R.J."/>
        </authorList>
    </citation>
    <scope>NUCLEOTIDE SEQUENCE [LARGE SCALE GENOMIC DNA]</scope>
    <source>
        <strain evidence="3">CBS 520.97</strain>
    </source>
</reference>
<evidence type="ECO:0000313" key="2">
    <source>
        <dbReference type="EMBL" id="WQF76721.1"/>
    </source>
</evidence>
<accession>A0AAX4I0X3</accession>
<sequence>MKATTLLSIIASVAVCSAGIAQSPGEYSLFKAQAGDPNCVTGGGSCNFLVDRCCAGGACLGGVCSTD</sequence>
<proteinExistence type="predicted"/>
<feature type="chain" id="PRO_5043735644" evidence="1">
    <location>
        <begin position="19"/>
        <end position="67"/>
    </location>
</feature>
<dbReference type="AlphaFoldDB" id="A0AAX4I0X3"/>